<evidence type="ECO:0000313" key="2">
    <source>
        <dbReference type="EMBL" id="MFG3009554.1"/>
    </source>
</evidence>
<feature type="chain" id="PRO_5045223171" evidence="1">
    <location>
        <begin position="24"/>
        <end position="120"/>
    </location>
</feature>
<dbReference type="Proteomes" id="UP001604267">
    <property type="component" value="Unassembled WGS sequence"/>
</dbReference>
<evidence type="ECO:0000313" key="3">
    <source>
        <dbReference type="Proteomes" id="UP001604267"/>
    </source>
</evidence>
<dbReference type="EMBL" id="JBICYV010000002">
    <property type="protein sequence ID" value="MFG3009554.1"/>
    <property type="molecule type" value="Genomic_DNA"/>
</dbReference>
<reference evidence="2 3" key="1">
    <citation type="submission" date="2024-10" db="EMBL/GenBank/DDBJ databases">
        <title>The Natural Products Discovery Center: Release of the First 8490 Sequenced Strains for Exploring Actinobacteria Biosynthetic Diversity.</title>
        <authorList>
            <person name="Kalkreuter E."/>
            <person name="Kautsar S.A."/>
            <person name="Yang D."/>
            <person name="Bader C.D."/>
            <person name="Teijaro C.N."/>
            <person name="Fluegel L."/>
            <person name="Davis C.M."/>
            <person name="Simpson J.R."/>
            <person name="Lauterbach L."/>
            <person name="Steele A.D."/>
            <person name="Gui C."/>
            <person name="Meng S."/>
            <person name="Li G."/>
            <person name="Viehrig K."/>
            <person name="Ye F."/>
            <person name="Su P."/>
            <person name="Kiefer A.F."/>
            <person name="Nichols A."/>
            <person name="Cepeda A.J."/>
            <person name="Yan W."/>
            <person name="Fan B."/>
            <person name="Jiang Y."/>
            <person name="Adhikari A."/>
            <person name="Zheng C.-J."/>
            <person name="Schuster L."/>
            <person name="Cowan T.M."/>
            <person name="Smanski M.J."/>
            <person name="Chevrette M.G."/>
            <person name="De Carvalho L.P.S."/>
            <person name="Shen B."/>
        </authorList>
    </citation>
    <scope>NUCLEOTIDE SEQUENCE [LARGE SCALE GENOMIC DNA]</scope>
    <source>
        <strain evidence="2 3">NPDC048320</strain>
    </source>
</reference>
<evidence type="ECO:0000256" key="1">
    <source>
        <dbReference type="SAM" id="SignalP"/>
    </source>
</evidence>
<protein>
    <submittedName>
        <fullName evidence="2">Uncharacterized protein</fullName>
    </submittedName>
</protein>
<comment type="caution">
    <text evidence="2">The sequence shown here is derived from an EMBL/GenBank/DDBJ whole genome shotgun (WGS) entry which is preliminary data.</text>
</comment>
<keyword evidence="3" id="KW-1185">Reference proteome</keyword>
<name>A0ABW7AXC7_9ACTN</name>
<accession>A0ABW7AXC7</accession>
<feature type="signal peptide" evidence="1">
    <location>
        <begin position="1"/>
        <end position="23"/>
    </location>
</feature>
<sequence length="120" mass="12437">MIMVTAGALASLAAGAPPAAAEAANGCAELDVCFYRTANDWAQGRPTASYRGVTRFPQELGADAYGAYAVHSALGEERATLHMTATVDGRAYGICLAPHEQRVLQPDTVSTVHIDGKAGC</sequence>
<organism evidence="2 3">
    <name type="scientific">Streptomyces cinerochromogenes</name>
    <dbReference type="NCBI Taxonomy" id="66422"/>
    <lineage>
        <taxon>Bacteria</taxon>
        <taxon>Bacillati</taxon>
        <taxon>Actinomycetota</taxon>
        <taxon>Actinomycetes</taxon>
        <taxon>Kitasatosporales</taxon>
        <taxon>Streptomycetaceae</taxon>
        <taxon>Streptomyces</taxon>
    </lineage>
</organism>
<keyword evidence="1" id="KW-0732">Signal</keyword>
<gene>
    <name evidence="2" type="ORF">ACGFZB_03685</name>
</gene>
<dbReference type="RefSeq" id="WP_392815166.1">
    <property type="nucleotide sequence ID" value="NZ_JBICYV010000002.1"/>
</dbReference>
<proteinExistence type="predicted"/>